<dbReference type="EMBL" id="KI966415">
    <property type="protein sequence ID" value="EWC46815.1"/>
    <property type="molecule type" value="Genomic_DNA"/>
</dbReference>
<gene>
    <name evidence="1" type="ORF">DRE_04060</name>
</gene>
<dbReference type="HOGENOM" id="CLU_1652116_0_0_1"/>
<dbReference type="OrthoDB" id="5407653at2759"/>
<dbReference type="Proteomes" id="UP000024837">
    <property type="component" value="Unassembled WGS sequence"/>
</dbReference>
<protein>
    <submittedName>
        <fullName evidence="1">Uncharacterized protein</fullName>
    </submittedName>
</protein>
<evidence type="ECO:0000313" key="2">
    <source>
        <dbReference type="Proteomes" id="UP000024837"/>
    </source>
</evidence>
<reference evidence="1 2" key="1">
    <citation type="submission" date="2013-05" db="EMBL/GenBank/DDBJ databases">
        <title>Drechslerella stenobrocha genome reveals carnivorous origination and mechanical trapping mechanism of predatory fungi.</title>
        <authorList>
            <person name="Liu X."/>
            <person name="Zhang W."/>
            <person name="Liu K."/>
        </authorList>
    </citation>
    <scope>NUCLEOTIDE SEQUENCE [LARGE SCALE GENOMIC DNA]</scope>
    <source>
        <strain evidence="1 2">248</strain>
    </source>
</reference>
<proteinExistence type="predicted"/>
<dbReference type="AlphaFoldDB" id="W7ICH7"/>
<organism evidence="1 2">
    <name type="scientific">Drechslerella stenobrocha 248</name>
    <dbReference type="NCBI Taxonomy" id="1043628"/>
    <lineage>
        <taxon>Eukaryota</taxon>
        <taxon>Fungi</taxon>
        <taxon>Dikarya</taxon>
        <taxon>Ascomycota</taxon>
        <taxon>Pezizomycotina</taxon>
        <taxon>Orbiliomycetes</taxon>
        <taxon>Orbiliales</taxon>
        <taxon>Orbiliaceae</taxon>
        <taxon>Drechslerella</taxon>
    </lineage>
</organism>
<evidence type="ECO:0000313" key="1">
    <source>
        <dbReference type="EMBL" id="EWC46815.1"/>
    </source>
</evidence>
<accession>W7ICH7</accession>
<sequence>MYIYQQPPTMQERKEGVIIGPAVVLQTRNDDRFSETDDVVDAVHELSALLTLGQERQRKKSIKKIVYRAVGRDDTLDGDDLFLLSSVQSHLAISHVYLTDAYSRFIRTGHLPPAEYILANPEWCACRIGRTKWHNLLEPDGRVEALRAVMAVIAWLKRDL</sequence>
<name>W7ICH7_9PEZI</name>
<keyword evidence="2" id="KW-1185">Reference proteome</keyword>